<protein>
    <submittedName>
        <fullName evidence="2">Non-specific lethal 2 homolog</fullName>
    </submittedName>
</protein>
<proteinExistence type="predicted"/>
<organism evidence="1 2">
    <name type="scientific">Rhabditophanes sp. KR3021</name>
    <dbReference type="NCBI Taxonomy" id="114890"/>
    <lineage>
        <taxon>Eukaryota</taxon>
        <taxon>Metazoa</taxon>
        <taxon>Ecdysozoa</taxon>
        <taxon>Nematoda</taxon>
        <taxon>Chromadorea</taxon>
        <taxon>Rhabditida</taxon>
        <taxon>Tylenchina</taxon>
        <taxon>Panagrolaimomorpha</taxon>
        <taxon>Strongyloidoidea</taxon>
        <taxon>Alloionematidae</taxon>
        <taxon>Rhabditophanes</taxon>
    </lineage>
</organism>
<accession>A0AC35TW27</accession>
<evidence type="ECO:0000313" key="1">
    <source>
        <dbReference type="Proteomes" id="UP000095286"/>
    </source>
</evidence>
<sequence>MPATFECLYVSSSTGIKCPSKGPSIALNEKKHCNVHLLPDHIAENARYARRDKLYASKYKDAKIGVDNRTSQVPKIPWNSYRDDDDLLRCSSDWAQTNNLEGNDNMFYDEFYGTTVTSEGHVTELEILRNQKLLINQRIELLEEFQKVSKDEMMAKNAFYREAMLEEMRDGCFAVRSTEEKLLKSEIQKMFKFSAEEDHEYHRLMFKSNKVFNEQDKVKKEVESAAAEKKKQIAEAAGTTIKEEPVKDANDKICCLEDMIQGKCQNKTLFASSYCREHILNDHAQLLFERCDSCSHSFIPQVDFHECLPAETLHPNYANKLKHNMTKGQINQKIIKRIPNQVMNVRSRPIQSHEVKSIPIRRVYVDVGKLPVKRRFEKRAIKDGETIILNDEESSPPKTQKMDDIIENVAKGPEKIDTSKMDLIEIIDNHFAEFRPLASLLPSAAQIMPPVVPKIAPMPIRRITPSLKPLTTGNSGFVLSQKTVPARKIEELNRIIDNRLPRKTFEEIIRNKDIGESFRQFKCARARPFIEDFFPRSDVKLASPAGQNRNQATQRIIHVNAGKPMRTLPLMSQATRPPMVMMARPNQPIRGNIRFVTAGERVAPQNIGSRPVSRAGQAVSTAARTIPSTLVRFPAPTQPHVPIRDPLTGQQLRPQRPDTRAIPRGNNQSHLQPQQRQIRQPTPQNIGEANRFPRSRAHPPATRNTSLFRPMESMIQQPPRRTTPQPTRKSNGPK</sequence>
<dbReference type="WBParaSite" id="RSKR_0000464500.1">
    <property type="protein sequence ID" value="RSKR_0000464500.1"/>
    <property type="gene ID" value="RSKR_0000464500"/>
</dbReference>
<dbReference type="Proteomes" id="UP000095286">
    <property type="component" value="Unplaced"/>
</dbReference>
<name>A0AC35TW27_9BILA</name>
<reference evidence="2" key="1">
    <citation type="submission" date="2016-11" db="UniProtKB">
        <authorList>
            <consortium name="WormBaseParasite"/>
        </authorList>
    </citation>
    <scope>IDENTIFICATION</scope>
    <source>
        <strain evidence="2">KR3021</strain>
    </source>
</reference>
<evidence type="ECO:0000313" key="2">
    <source>
        <dbReference type="WBParaSite" id="RSKR_0000464500.1"/>
    </source>
</evidence>